<feature type="transmembrane region" description="Helical" evidence="8">
    <location>
        <begin position="266"/>
        <end position="285"/>
    </location>
</feature>
<protein>
    <submittedName>
        <fullName evidence="9">Dpy-19 like C-mannosyltransferase 3</fullName>
    </submittedName>
</protein>
<feature type="transmembrane region" description="Helical" evidence="8">
    <location>
        <begin position="346"/>
        <end position="367"/>
    </location>
</feature>
<evidence type="ECO:0000256" key="2">
    <source>
        <dbReference type="ARBA" id="ARBA00008744"/>
    </source>
</evidence>
<feature type="transmembrane region" description="Helical" evidence="8">
    <location>
        <begin position="194"/>
        <end position="210"/>
    </location>
</feature>
<feature type="transmembrane region" description="Helical" evidence="8">
    <location>
        <begin position="292"/>
        <end position="315"/>
    </location>
</feature>
<dbReference type="GO" id="GO:0000030">
    <property type="term" value="F:mannosyltransferase activity"/>
    <property type="evidence" value="ECO:0007669"/>
    <property type="project" value="TreeGrafter"/>
</dbReference>
<dbReference type="PANTHER" id="PTHR31488:SF3">
    <property type="entry name" value="C-MANNOSYLTRANSFERASE DPY19L3"/>
    <property type="match status" value="1"/>
</dbReference>
<name>A0A8C4R3F4_EPTBU</name>
<dbReference type="Ensembl" id="ENSEBUT00000024754.1">
    <property type="protein sequence ID" value="ENSEBUP00000024178.1"/>
    <property type="gene ID" value="ENSEBUG00000014896.1"/>
</dbReference>
<dbReference type="Proteomes" id="UP000694388">
    <property type="component" value="Unplaced"/>
</dbReference>
<keyword evidence="5 8" id="KW-0812">Transmembrane</keyword>
<evidence type="ECO:0000313" key="10">
    <source>
        <dbReference type="Proteomes" id="UP000694388"/>
    </source>
</evidence>
<evidence type="ECO:0000256" key="6">
    <source>
        <dbReference type="ARBA" id="ARBA00022989"/>
    </source>
</evidence>
<keyword evidence="10" id="KW-1185">Reference proteome</keyword>
<keyword evidence="7 8" id="KW-0472">Membrane</keyword>
<proteinExistence type="inferred from homology"/>
<reference evidence="9" key="1">
    <citation type="submission" date="2025-08" db="UniProtKB">
        <authorList>
            <consortium name="Ensembl"/>
        </authorList>
    </citation>
    <scope>IDENTIFICATION</scope>
</reference>
<keyword evidence="4" id="KW-0808">Transferase</keyword>
<evidence type="ECO:0000256" key="1">
    <source>
        <dbReference type="ARBA" id="ARBA00004141"/>
    </source>
</evidence>
<feature type="transmembrane region" description="Helical" evidence="8">
    <location>
        <begin position="21"/>
        <end position="43"/>
    </location>
</feature>
<keyword evidence="6 8" id="KW-1133">Transmembrane helix</keyword>
<feature type="transmembrane region" description="Helical" evidence="8">
    <location>
        <begin position="499"/>
        <end position="521"/>
    </location>
</feature>
<evidence type="ECO:0000256" key="7">
    <source>
        <dbReference type="ARBA" id="ARBA00023136"/>
    </source>
</evidence>
<feature type="transmembrane region" description="Helical" evidence="8">
    <location>
        <begin position="222"/>
        <end position="246"/>
    </location>
</feature>
<accession>A0A8C4R3F4</accession>
<feature type="transmembrane region" description="Helical" evidence="8">
    <location>
        <begin position="135"/>
        <end position="156"/>
    </location>
</feature>
<dbReference type="OMA" id="HPHYENK"/>
<dbReference type="Pfam" id="PF10034">
    <property type="entry name" value="Dpy19"/>
    <property type="match status" value="1"/>
</dbReference>
<organism evidence="9 10">
    <name type="scientific">Eptatretus burgeri</name>
    <name type="common">Inshore hagfish</name>
    <dbReference type="NCBI Taxonomy" id="7764"/>
    <lineage>
        <taxon>Eukaryota</taxon>
        <taxon>Metazoa</taxon>
        <taxon>Chordata</taxon>
        <taxon>Craniata</taxon>
        <taxon>Vertebrata</taxon>
        <taxon>Cyclostomata</taxon>
        <taxon>Myxini</taxon>
        <taxon>Myxiniformes</taxon>
        <taxon>Myxinidae</taxon>
        <taxon>Eptatretinae</taxon>
        <taxon>Eptatretus</taxon>
    </lineage>
</organism>
<keyword evidence="3" id="KW-0328">Glycosyltransferase</keyword>
<evidence type="ECO:0000256" key="8">
    <source>
        <dbReference type="SAM" id="Phobius"/>
    </source>
</evidence>
<evidence type="ECO:0000313" key="9">
    <source>
        <dbReference type="Ensembl" id="ENSEBUP00000024178.1"/>
    </source>
</evidence>
<sequence length="729" mass="83299">MIGEGEIRSEVKTIATSASCLGNVLVMIGVILGLLAGVVHVIYLGTLHENELWFSNIQEVEREISFRTECGLYYSYYKQLLQAPSFSQGVLDLVYDNNTESMRTINVLKRMNIYQEVIMAGLFRVLPVQHWLEPVYFYIYTVFALQGVYIFALYMISWMLSGSWLAGLLAAAWFMANRLDTSRVEFTIPLRESWALPFLACQLAVLTYYFKHTLRPIHETCCHILLYLFTFSFCLCWQFNQFVMLIQAMALYSCFCLNLLPQTKVFRVFTAQAISLMLVAVLQFFNSMLLGSLALSFILAAHIVHFIPTPAFLVLPLKIFNLGASGVSPEPKTEVSDSSQTTQSSILWRLVSFCLHLVVITTLTVLLNCAVKMLLVVESDEHIFKFLMAKFGLSSTRDIDAKLYLCEKAFGWLPLDTFERLSGTAFFPTYAVAFTICFFTTTSQFIQTLKGHFYSAQGSKASLKWDGEQSLVWQSSKNYHFIHSFWFGLLALSTMRMKYLWTSHMCTLSAAVICDVAIWGALFRALRFSSPRLVTITRHLVPLLLLSFLAVKRLPVALTELEELREFHDPDTVDLMNWIRQETRPKAVFAGSMQLLAGVKLCTGRIPTNHPHYENKALRERTHQVYQVYARNTPSTVHGILRSVGADYLILEDSICYERWHERGCRLRDLLDVANGQVMDGEGENAPDLVTVTQGRFCHEIKTGSSTYTKYFHRVFINKTFHVYQLRND</sequence>
<dbReference type="GO" id="GO:0005637">
    <property type="term" value="C:nuclear inner membrane"/>
    <property type="evidence" value="ECO:0007669"/>
    <property type="project" value="TreeGrafter"/>
</dbReference>
<reference evidence="9" key="2">
    <citation type="submission" date="2025-09" db="UniProtKB">
        <authorList>
            <consortium name="Ensembl"/>
        </authorList>
    </citation>
    <scope>IDENTIFICATION</scope>
</reference>
<comment type="subcellular location">
    <subcellularLocation>
        <location evidence="1">Membrane</location>
        <topology evidence="1">Multi-pass membrane protein</topology>
    </subcellularLocation>
</comment>
<feature type="transmembrane region" description="Helical" evidence="8">
    <location>
        <begin position="163"/>
        <end position="179"/>
    </location>
</feature>
<comment type="similarity">
    <text evidence="2">Belongs to the dpy-19 family.</text>
</comment>
<dbReference type="GeneTree" id="ENSGT00530000063023"/>
<evidence type="ECO:0000256" key="5">
    <source>
        <dbReference type="ARBA" id="ARBA00022692"/>
    </source>
</evidence>
<dbReference type="AlphaFoldDB" id="A0A8C4R3F4"/>
<evidence type="ECO:0000256" key="4">
    <source>
        <dbReference type="ARBA" id="ARBA00022679"/>
    </source>
</evidence>
<evidence type="ECO:0000256" key="3">
    <source>
        <dbReference type="ARBA" id="ARBA00022676"/>
    </source>
</evidence>
<dbReference type="InterPro" id="IPR018732">
    <property type="entry name" value="Dpy-19/Dpy-19-like"/>
</dbReference>
<dbReference type="PANTHER" id="PTHR31488">
    <property type="entry name" value="DPY-19-LIKE 1, LIKE (H. SAPIENS)"/>
    <property type="match status" value="1"/>
</dbReference>